<dbReference type="InterPro" id="IPR050266">
    <property type="entry name" value="AB_hydrolase_sf"/>
</dbReference>
<dbReference type="PANTHER" id="PTHR43798">
    <property type="entry name" value="MONOACYLGLYCEROL LIPASE"/>
    <property type="match status" value="1"/>
</dbReference>
<dbReference type="AlphaFoldDB" id="A0AAX2EYL3"/>
<dbReference type="Proteomes" id="UP000198760">
    <property type="component" value="Unassembled WGS sequence"/>
</dbReference>
<name>A0AAX2EYL3_9ENTR</name>
<dbReference type="EMBL" id="FOYJ01000013">
    <property type="protein sequence ID" value="SFR25209.1"/>
    <property type="molecule type" value="Genomic_DNA"/>
</dbReference>
<sequence>MKNFKKYVVKWVFTLLMTISTHAVFAASAVDVIGRDFVFSAPPEGMPSRLSDFKGLQLNTFTTSDGVKLRYWEAGKGKPLVFVPGWAANGAEYIYVMYLLSQDFHVYVLDPRNQGLSESASYGSRISRFAMDLREMTQHAGITKASFSGWSMGASVLWSYIDLFGTSDIERIAFVDEPPSIYSHQNWTEQERLQAGGSVTSPEAMIEAFRGMKTPNKLVSDLNAFERVQLMDSPWFASSENFSRQVTRNKPQDLERVLFDHLTNDWRDVIEHKIDIPTAIFTGEYSPYIESQRWMQSVIPDSRLFIFTRAEQGDHFLMFKNPLKFTSELKSFLNEKVNGNFNTTESDNKLNK</sequence>
<evidence type="ECO:0000256" key="2">
    <source>
        <dbReference type="SAM" id="SignalP"/>
    </source>
</evidence>
<dbReference type="Proteomes" id="UP000199173">
    <property type="component" value="Unassembled WGS sequence"/>
</dbReference>
<evidence type="ECO:0000313" key="7">
    <source>
        <dbReference type="Proteomes" id="UP000199173"/>
    </source>
</evidence>
<accession>A0AAX2EYL3</accession>
<evidence type="ECO:0000313" key="4">
    <source>
        <dbReference type="EMBL" id="SFR25209.1"/>
    </source>
</evidence>
<gene>
    <name evidence="5" type="ORF">SAMN03159428_03851</name>
    <name evidence="4" type="ORF">SAMN03159514_04578</name>
</gene>
<dbReference type="GO" id="GO:0016787">
    <property type="term" value="F:hydrolase activity"/>
    <property type="evidence" value="ECO:0007669"/>
    <property type="project" value="UniProtKB-KW"/>
</dbReference>
<dbReference type="RefSeq" id="WP_200550571.1">
    <property type="nucleotide sequence ID" value="NZ_FONC01000010.1"/>
</dbReference>
<proteinExistence type="predicted"/>
<feature type="signal peptide" evidence="2">
    <location>
        <begin position="1"/>
        <end position="26"/>
    </location>
</feature>
<comment type="caution">
    <text evidence="4">The sequence shown here is derived from an EMBL/GenBank/DDBJ whole genome shotgun (WGS) entry which is preliminary data.</text>
</comment>
<dbReference type="EMBL" id="FPAV01000011">
    <property type="protein sequence ID" value="SFU06720.1"/>
    <property type="molecule type" value="Genomic_DNA"/>
</dbReference>
<reference evidence="6 7" key="1">
    <citation type="submission" date="2016-10" db="EMBL/GenBank/DDBJ databases">
        <authorList>
            <person name="Varghese N."/>
            <person name="Submissions S."/>
        </authorList>
    </citation>
    <scope>NUCLEOTIDE SEQUENCE [LARGE SCALE GENOMIC DNA]</scope>
    <source>
        <strain evidence="5 6">NFIX06</strain>
        <strain evidence="4 7">NFIX08</strain>
    </source>
</reference>
<keyword evidence="6" id="KW-1185">Reference proteome</keyword>
<dbReference type="Pfam" id="PF00561">
    <property type="entry name" value="Abhydrolase_1"/>
    <property type="match status" value="1"/>
</dbReference>
<dbReference type="GO" id="GO:0016020">
    <property type="term" value="C:membrane"/>
    <property type="evidence" value="ECO:0007669"/>
    <property type="project" value="TreeGrafter"/>
</dbReference>
<keyword evidence="2" id="KW-0732">Signal</keyword>
<dbReference type="SUPFAM" id="SSF53474">
    <property type="entry name" value="alpha/beta-Hydrolases"/>
    <property type="match status" value="1"/>
</dbReference>
<protein>
    <submittedName>
        <fullName evidence="4">Pimeloyl-ACP methyl ester carboxylesterase</fullName>
    </submittedName>
</protein>
<keyword evidence="1" id="KW-0378">Hydrolase</keyword>
<feature type="chain" id="PRO_5043735258" evidence="2">
    <location>
        <begin position="27"/>
        <end position="352"/>
    </location>
</feature>
<evidence type="ECO:0000313" key="5">
    <source>
        <dbReference type="EMBL" id="SFU06720.1"/>
    </source>
</evidence>
<evidence type="ECO:0000256" key="1">
    <source>
        <dbReference type="ARBA" id="ARBA00022801"/>
    </source>
</evidence>
<feature type="domain" description="AB hydrolase-1" evidence="3">
    <location>
        <begin position="78"/>
        <end position="204"/>
    </location>
</feature>
<evidence type="ECO:0000313" key="6">
    <source>
        <dbReference type="Proteomes" id="UP000198760"/>
    </source>
</evidence>
<dbReference type="InterPro" id="IPR000073">
    <property type="entry name" value="AB_hydrolase_1"/>
</dbReference>
<evidence type="ECO:0000259" key="3">
    <source>
        <dbReference type="Pfam" id="PF00561"/>
    </source>
</evidence>
<dbReference type="PANTHER" id="PTHR43798:SF31">
    <property type="entry name" value="AB HYDROLASE SUPERFAMILY PROTEIN YCLE"/>
    <property type="match status" value="1"/>
</dbReference>
<organism evidence="4 7">
    <name type="scientific">Kosakonia radicincitans</name>
    <dbReference type="NCBI Taxonomy" id="283686"/>
    <lineage>
        <taxon>Bacteria</taxon>
        <taxon>Pseudomonadati</taxon>
        <taxon>Pseudomonadota</taxon>
        <taxon>Gammaproteobacteria</taxon>
        <taxon>Enterobacterales</taxon>
        <taxon>Enterobacteriaceae</taxon>
        <taxon>Kosakonia</taxon>
    </lineage>
</organism>
<dbReference type="Gene3D" id="3.40.50.1820">
    <property type="entry name" value="alpha/beta hydrolase"/>
    <property type="match status" value="1"/>
</dbReference>
<dbReference type="InterPro" id="IPR029058">
    <property type="entry name" value="AB_hydrolase_fold"/>
</dbReference>